<sequence>MLAATVSLGYSLYEKRESEIVPQVEVSTPVGAGRWKVSVTAGSIVTVMPNGGKISPGKKAIALDMILENVSSESSNLYADLIKITNVSDAARPQYYLKRDRAILWDLHPRMPEAVTAVWEVSDSQTLPYSLQLRVEGAVFKPRDNLYAAPGWFPSGSVAEIRLPLANAGQGILP</sequence>
<dbReference type="RefSeq" id="WP_063947328.1">
    <property type="nucleotide sequence ID" value="NZ_LXPS01000003.1"/>
</dbReference>
<evidence type="ECO:0000313" key="1">
    <source>
        <dbReference type="EMBL" id="OAE49162.1"/>
    </source>
</evidence>
<reference evidence="1 2" key="1">
    <citation type="submission" date="2016-05" db="EMBL/GenBank/DDBJ databases">
        <authorList>
            <person name="Lavstsen T."/>
            <person name="Jespersen J.S."/>
        </authorList>
    </citation>
    <scope>NUCLEOTIDE SEQUENCE [LARGE SCALE GENOMIC DNA]</scope>
    <source>
        <strain evidence="1 2">KCJ1736</strain>
    </source>
</reference>
<name>A0A176XGZ3_AGRTU</name>
<proteinExistence type="predicted"/>
<dbReference type="EMBL" id="LXPS01000003">
    <property type="protein sequence ID" value="OAE49162.1"/>
    <property type="molecule type" value="Genomic_DNA"/>
</dbReference>
<comment type="caution">
    <text evidence="1">The sequence shown here is derived from an EMBL/GenBank/DDBJ whole genome shotgun (WGS) entry which is preliminary data.</text>
</comment>
<organism evidence="1 2">
    <name type="scientific">Agrobacterium tumefaciens</name>
    <dbReference type="NCBI Taxonomy" id="358"/>
    <lineage>
        <taxon>Bacteria</taxon>
        <taxon>Pseudomonadati</taxon>
        <taxon>Pseudomonadota</taxon>
        <taxon>Alphaproteobacteria</taxon>
        <taxon>Hyphomicrobiales</taxon>
        <taxon>Rhizobiaceae</taxon>
        <taxon>Rhizobium/Agrobacterium group</taxon>
        <taxon>Agrobacterium</taxon>
        <taxon>Agrobacterium tumefaciens complex</taxon>
    </lineage>
</organism>
<evidence type="ECO:0000313" key="2">
    <source>
        <dbReference type="Proteomes" id="UP000077098"/>
    </source>
</evidence>
<dbReference type="AlphaFoldDB" id="A0A176XGZ3"/>
<accession>A0A176XGZ3</accession>
<dbReference type="Proteomes" id="UP000077098">
    <property type="component" value="Unassembled WGS sequence"/>
</dbReference>
<gene>
    <name evidence="1" type="ORF">A7J57_00650</name>
</gene>
<protein>
    <submittedName>
        <fullName evidence="1">Uncharacterized protein</fullName>
    </submittedName>
</protein>